<keyword evidence="5 7" id="KW-0472">Membrane</keyword>
<reference evidence="8 9" key="1">
    <citation type="submission" date="2018-06" db="EMBL/GenBank/DDBJ databases">
        <title>Genomic Encyclopedia of Type Strains, Phase III (KMG-III): the genomes of soil and plant-associated and newly described type strains.</title>
        <authorList>
            <person name="Whitman W."/>
        </authorList>
    </citation>
    <scope>NUCLEOTIDE SEQUENCE [LARGE SCALE GENOMIC DNA]</scope>
    <source>
        <strain evidence="8 9">CECT 9025</strain>
    </source>
</reference>
<comment type="subcellular location">
    <subcellularLocation>
        <location evidence="1">Membrane</location>
        <topology evidence="1">Multi-pass membrane protein</topology>
    </subcellularLocation>
</comment>
<feature type="transmembrane region" description="Helical" evidence="7">
    <location>
        <begin position="331"/>
        <end position="360"/>
    </location>
</feature>
<feature type="transmembrane region" description="Helical" evidence="7">
    <location>
        <begin position="41"/>
        <end position="58"/>
    </location>
</feature>
<keyword evidence="3 7" id="KW-0812">Transmembrane</keyword>
<evidence type="ECO:0000256" key="1">
    <source>
        <dbReference type="ARBA" id="ARBA00004141"/>
    </source>
</evidence>
<dbReference type="GO" id="GO:0055085">
    <property type="term" value="P:transmembrane transport"/>
    <property type="evidence" value="ECO:0007669"/>
    <property type="project" value="TreeGrafter"/>
</dbReference>
<gene>
    <name evidence="8" type="ORF">DFP88_10139</name>
</gene>
<dbReference type="AlphaFoldDB" id="A0A318T4U7"/>
<dbReference type="GO" id="GO:0016020">
    <property type="term" value="C:membrane"/>
    <property type="evidence" value="ECO:0007669"/>
    <property type="project" value="UniProtKB-SubCell"/>
</dbReference>
<keyword evidence="4 7" id="KW-1133">Transmembrane helix</keyword>
<feature type="transmembrane region" description="Helical" evidence="7">
    <location>
        <begin position="175"/>
        <end position="197"/>
    </location>
</feature>
<accession>A0A318T4U7</accession>
<name>A0A318T4U7_9RHOB</name>
<proteinExistence type="inferred from homology"/>
<evidence type="ECO:0000256" key="2">
    <source>
        <dbReference type="ARBA" id="ARBA00009773"/>
    </source>
</evidence>
<evidence type="ECO:0000256" key="4">
    <source>
        <dbReference type="ARBA" id="ARBA00022989"/>
    </source>
</evidence>
<keyword evidence="9" id="KW-1185">Reference proteome</keyword>
<feature type="region of interest" description="Disordered" evidence="6">
    <location>
        <begin position="384"/>
        <end position="405"/>
    </location>
</feature>
<feature type="transmembrane region" description="Helical" evidence="7">
    <location>
        <begin position="262"/>
        <end position="292"/>
    </location>
</feature>
<dbReference type="EMBL" id="QJTE01000001">
    <property type="protein sequence ID" value="PYE85374.1"/>
    <property type="molecule type" value="Genomic_DNA"/>
</dbReference>
<feature type="transmembrane region" description="Helical" evidence="7">
    <location>
        <begin position="299"/>
        <end position="319"/>
    </location>
</feature>
<evidence type="ECO:0000256" key="5">
    <source>
        <dbReference type="ARBA" id="ARBA00023136"/>
    </source>
</evidence>
<dbReference type="Pfam" id="PF01594">
    <property type="entry name" value="AI-2E_transport"/>
    <property type="match status" value="1"/>
</dbReference>
<evidence type="ECO:0000313" key="9">
    <source>
        <dbReference type="Proteomes" id="UP000248311"/>
    </source>
</evidence>
<comment type="caution">
    <text evidence="8">The sequence shown here is derived from an EMBL/GenBank/DDBJ whole genome shotgun (WGS) entry which is preliminary data.</text>
</comment>
<dbReference type="PANTHER" id="PTHR21716:SF16">
    <property type="entry name" value="BLL1467 PROTEIN"/>
    <property type="match status" value="1"/>
</dbReference>
<evidence type="ECO:0000256" key="7">
    <source>
        <dbReference type="SAM" id="Phobius"/>
    </source>
</evidence>
<protein>
    <submittedName>
        <fullName evidence="8">Putative PurR-regulated permease PerM</fullName>
    </submittedName>
</protein>
<sequence>MLLRAVRLYEAEDTVTDTHEMRAADMADYEEHERLSELRKIRRLILCLLLLSLFTAIYFSRDVLLPIVLAILLTLTLRPLVRGLQRIGIPPPLTAVGVLLVLGMALFTAVYMLSGPVTQMANNAPIVAVEVRSKLEGVIDRFASIQEMQDQVSGMGGGNEDMEVTVDQSGMLPQAVGSAASVGTSIAAALILTMFLLASGDFYHRRIVEASPRLRDKVRALTIVRDVERQISRYLAAITIINAGLGLCIGLAMWALGMPMPYMWGLVGFLLNFMPLIGAVMGVIGAGAIALVTFDSVPYALLVPGSYFLLTSIEGNVVTPALVGRRLELNIVAVFVTVAFWVWLWGIPGAVLAVPFLVVVKAICDNIDSLHAFGGFLSGAQAPARSTDTAPSAKSDGQEASASAG</sequence>
<evidence type="ECO:0000256" key="6">
    <source>
        <dbReference type="SAM" id="MobiDB-lite"/>
    </source>
</evidence>
<feature type="transmembrane region" description="Helical" evidence="7">
    <location>
        <begin position="64"/>
        <end position="81"/>
    </location>
</feature>
<comment type="similarity">
    <text evidence="2">Belongs to the autoinducer-2 exporter (AI-2E) (TC 2.A.86) family.</text>
</comment>
<dbReference type="Proteomes" id="UP000248311">
    <property type="component" value="Unassembled WGS sequence"/>
</dbReference>
<dbReference type="RefSeq" id="WP_245904606.1">
    <property type="nucleotide sequence ID" value="NZ_QJTE01000001.1"/>
</dbReference>
<feature type="transmembrane region" description="Helical" evidence="7">
    <location>
        <begin position="93"/>
        <end position="113"/>
    </location>
</feature>
<feature type="transmembrane region" description="Helical" evidence="7">
    <location>
        <begin position="234"/>
        <end position="256"/>
    </location>
</feature>
<organism evidence="8 9">
    <name type="scientific">Pseudoroseicyclus aestuarii</name>
    <dbReference type="NCBI Taxonomy" id="1795041"/>
    <lineage>
        <taxon>Bacteria</taxon>
        <taxon>Pseudomonadati</taxon>
        <taxon>Pseudomonadota</taxon>
        <taxon>Alphaproteobacteria</taxon>
        <taxon>Rhodobacterales</taxon>
        <taxon>Paracoccaceae</taxon>
        <taxon>Pseudoroseicyclus</taxon>
    </lineage>
</organism>
<evidence type="ECO:0000256" key="3">
    <source>
        <dbReference type="ARBA" id="ARBA00022692"/>
    </source>
</evidence>
<evidence type="ECO:0000313" key="8">
    <source>
        <dbReference type="EMBL" id="PYE85374.1"/>
    </source>
</evidence>
<dbReference type="InterPro" id="IPR002549">
    <property type="entry name" value="AI-2E-like"/>
</dbReference>
<dbReference type="PANTHER" id="PTHR21716">
    <property type="entry name" value="TRANSMEMBRANE PROTEIN"/>
    <property type="match status" value="1"/>
</dbReference>